<sequence>MTLRRFPSIALAAAALALAAPVHAANTLIPAGQRIAVAGSVLTVQPDAEWNRLGVRPGRYAERWTRDGDQLDALTFYGGIADGKTLFREVNRKERPLPRVAATMLVTDIPILLENSYRVARGIAAMTIERVEPARFAGSDGVHFTYSYIRLDESLHRRGEAFGAIIRGRLYLITYEAPALYYYERSAPTARRVVDSARV</sequence>
<dbReference type="eggNOG" id="ENOG50334SV">
    <property type="taxonomic scope" value="Bacteria"/>
</dbReference>
<protein>
    <submittedName>
        <fullName evidence="2">Uncharacterized protein</fullName>
    </submittedName>
</protein>
<keyword evidence="1" id="KW-0732">Signal</keyword>
<organism evidence="2 3">
    <name type="scientific">Sphingomonas taxi</name>
    <dbReference type="NCBI Taxonomy" id="1549858"/>
    <lineage>
        <taxon>Bacteria</taxon>
        <taxon>Pseudomonadati</taxon>
        <taxon>Pseudomonadota</taxon>
        <taxon>Alphaproteobacteria</taxon>
        <taxon>Sphingomonadales</taxon>
        <taxon>Sphingomonadaceae</taxon>
        <taxon>Sphingomonas</taxon>
    </lineage>
</organism>
<dbReference type="STRING" id="1549858.MC45_03585"/>
<dbReference type="AlphaFoldDB" id="A0A097EDH5"/>
<dbReference type="Proteomes" id="UP000033200">
    <property type="component" value="Chromosome"/>
</dbReference>
<evidence type="ECO:0000313" key="2">
    <source>
        <dbReference type="EMBL" id="AIT05634.1"/>
    </source>
</evidence>
<evidence type="ECO:0000256" key="1">
    <source>
        <dbReference type="SAM" id="SignalP"/>
    </source>
</evidence>
<evidence type="ECO:0000313" key="3">
    <source>
        <dbReference type="Proteomes" id="UP000033200"/>
    </source>
</evidence>
<dbReference type="KEGG" id="stax:MC45_03585"/>
<keyword evidence="3" id="KW-1185">Reference proteome</keyword>
<feature type="chain" id="PRO_5001929792" evidence="1">
    <location>
        <begin position="25"/>
        <end position="199"/>
    </location>
</feature>
<reference evidence="2 3" key="1">
    <citation type="submission" date="2014-09" db="EMBL/GenBank/DDBJ databases">
        <title>Using Illumina technology Improving SMRT sequencing Genome Assembly by RASTools.</title>
        <authorList>
            <person name="Zhou Y."/>
            <person name="Ma T."/>
            <person name="Liu T."/>
        </authorList>
    </citation>
    <scope>NUCLEOTIDE SEQUENCE [LARGE SCALE GENOMIC DNA]</scope>
    <source>
        <strain evidence="2 3">ATCC 55669</strain>
    </source>
</reference>
<dbReference type="RefSeq" id="WP_038659601.1">
    <property type="nucleotide sequence ID" value="NZ_CP009571.1"/>
</dbReference>
<gene>
    <name evidence="2" type="ORF">MC45_03585</name>
</gene>
<feature type="signal peptide" evidence="1">
    <location>
        <begin position="1"/>
        <end position="24"/>
    </location>
</feature>
<dbReference type="HOGENOM" id="CLU_1359247_0_0_5"/>
<accession>A0A097EDH5</accession>
<dbReference type="EMBL" id="CP009571">
    <property type="protein sequence ID" value="AIT05634.1"/>
    <property type="molecule type" value="Genomic_DNA"/>
</dbReference>
<name>A0A097EDH5_9SPHN</name>
<proteinExistence type="predicted"/>